<proteinExistence type="predicted"/>
<evidence type="ECO:0000313" key="2">
    <source>
        <dbReference type="Proteomes" id="UP000663841"/>
    </source>
</evidence>
<evidence type="ECO:0000313" key="1">
    <source>
        <dbReference type="EMBL" id="CAE6410454.1"/>
    </source>
</evidence>
<sequence>MFNPHEIQIWYEECEGRESKIATVAVTSTQRVIQISELLILIAQKLDAKKQHMLLLVSKHFFRSIGPLVWKRVPGLDIMMRLIKDVKVEFNRSRVRGYSEWYDHCRWTLTLPSNPDLSRYEIYSPWIHELEIFAGYDQEIKNLEPFLTRLDGYSPLPNLQRLTTYTTLSIGGEQLMAFINIFISKQGKPLLIPETWFPSLKDRRLYDVHPEDVKSLWNQPTIAQKLVSALIQTDYSELLFRNPVNDLAHNRNWLGPFLAALPDLSPRLQDVALYIGDGDARKEILRDSVLWKYFIEDTSREALMLLALQAALTV</sequence>
<organism evidence="1 2">
    <name type="scientific">Rhizoctonia solani</name>
    <dbReference type="NCBI Taxonomy" id="456999"/>
    <lineage>
        <taxon>Eukaryota</taxon>
        <taxon>Fungi</taxon>
        <taxon>Dikarya</taxon>
        <taxon>Basidiomycota</taxon>
        <taxon>Agaricomycotina</taxon>
        <taxon>Agaricomycetes</taxon>
        <taxon>Cantharellales</taxon>
        <taxon>Ceratobasidiaceae</taxon>
        <taxon>Rhizoctonia</taxon>
    </lineage>
</organism>
<gene>
    <name evidence="1" type="ORF">RDB_LOCUS21031</name>
</gene>
<name>A0A8H2WXG6_9AGAM</name>
<dbReference type="EMBL" id="CAJMWW010000062">
    <property type="protein sequence ID" value="CAE6410454.1"/>
    <property type="molecule type" value="Genomic_DNA"/>
</dbReference>
<accession>A0A8H2WXG6</accession>
<protein>
    <submittedName>
        <fullName evidence="1">Uncharacterized protein</fullName>
    </submittedName>
</protein>
<dbReference type="AlphaFoldDB" id="A0A8H2WXG6"/>
<comment type="caution">
    <text evidence="1">The sequence shown here is derived from an EMBL/GenBank/DDBJ whole genome shotgun (WGS) entry which is preliminary data.</text>
</comment>
<dbReference type="Proteomes" id="UP000663841">
    <property type="component" value="Unassembled WGS sequence"/>
</dbReference>
<reference evidence="1" key="1">
    <citation type="submission" date="2021-01" db="EMBL/GenBank/DDBJ databases">
        <authorList>
            <person name="Kaushik A."/>
        </authorList>
    </citation>
    <scope>NUCLEOTIDE SEQUENCE</scope>
    <source>
        <strain evidence="1">AG3-T5</strain>
    </source>
</reference>